<dbReference type="Proteomes" id="UP000199207">
    <property type="component" value="Unassembled WGS sequence"/>
</dbReference>
<dbReference type="EMBL" id="FOLM01000003">
    <property type="protein sequence ID" value="SFC48987.1"/>
    <property type="molecule type" value="Genomic_DNA"/>
</dbReference>
<accession>A0A1I1JKA5</accession>
<dbReference type="PANTHER" id="PTHR30290:SF62">
    <property type="entry name" value="OLIGOPEPTIDE ABC TRANSPORTER, PERIPLASMIC OLIGOPEPTIDE-BINDING PROTEIN"/>
    <property type="match status" value="1"/>
</dbReference>
<dbReference type="InterPro" id="IPR006311">
    <property type="entry name" value="TAT_signal"/>
</dbReference>
<proteinExistence type="predicted"/>
<evidence type="ECO:0000313" key="4">
    <source>
        <dbReference type="Proteomes" id="UP000199207"/>
    </source>
</evidence>
<dbReference type="PROSITE" id="PS51318">
    <property type="entry name" value="TAT"/>
    <property type="match status" value="1"/>
</dbReference>
<dbReference type="InterPro" id="IPR000914">
    <property type="entry name" value="SBP_5_dom"/>
</dbReference>
<dbReference type="Pfam" id="PF00496">
    <property type="entry name" value="SBP_bac_5"/>
    <property type="match status" value="1"/>
</dbReference>
<evidence type="ECO:0000256" key="1">
    <source>
        <dbReference type="SAM" id="MobiDB-lite"/>
    </source>
</evidence>
<reference evidence="3 4" key="1">
    <citation type="submission" date="2016-10" db="EMBL/GenBank/DDBJ databases">
        <authorList>
            <person name="de Groot N.N."/>
        </authorList>
    </citation>
    <scope>NUCLEOTIDE SEQUENCE [LARGE SCALE GENOMIC DNA]</scope>
    <source>
        <strain evidence="3 4">CGMCC 4.5739</strain>
    </source>
</reference>
<feature type="domain" description="Solute-binding protein family 5" evidence="2">
    <location>
        <begin position="131"/>
        <end position="551"/>
    </location>
</feature>
<dbReference type="PANTHER" id="PTHR30290">
    <property type="entry name" value="PERIPLASMIC BINDING COMPONENT OF ABC TRANSPORTER"/>
    <property type="match status" value="1"/>
</dbReference>
<dbReference type="Gene3D" id="3.10.105.10">
    <property type="entry name" value="Dipeptide-binding Protein, Domain 3"/>
    <property type="match status" value="1"/>
</dbReference>
<dbReference type="Gene3D" id="3.40.190.10">
    <property type="entry name" value="Periplasmic binding protein-like II"/>
    <property type="match status" value="1"/>
</dbReference>
<sequence length="670" mass="75457">MAAIPGRTPGGMSRRSLLRTSAYAALVTASLSACDVFSTDPEKKDSGKAAGAKGKEAPMLAERVKAGELPPVEERLPENPLVVTPTEQIGVYGGTWRTAITGTGDGPWLHRTIGYEPLLRWTRDWTGTELNLAESITPNADASEFTVQLRKGTRWSDGTPLTTADVDFGYQHVLLNRDLTQGHPAALALGEDPAELEIIDDWSFIVRFTGPNPMFMTNMARHWDGDRLVSFPRHYLEQFHGEFAEDAGSKAKAAGYNTWQEYFNFLGNDWSVLWTNPDLPSLKAWVVIDPIDKGTVGRFERNPYFFKVDPDGSQLPYLDEVRYDIVPDPETMLLRAQNGDFDFHSRHFNSLENKPVLADSQEQGNYSILDYEGTYSTEMLISLNLNHEDEAVREVYSQKDFRVALSHAINREELINAVWQRQGEPHQPAPVAESEYYDEEFAKQFTEYDPEKANQILDDLGYDQRDGEGYRLRPDGERISVTVAVAEDALVTVWVQAMELVTGHWEAVGIKATVDPMPRENFEVKLGDNQFDASVWIGDGGRGDEILAPLWYFPHSLNAGSDYARQWSNWYRTRGQGPEAETEEPPEAPKKQMELYDQLLTEPDEAKRDELFREILQISKEQFYCIGTVRVNSTYAIVSNNLKNVGGPMPEAAAYNTPAPATPEQWYFEG</sequence>
<dbReference type="STRING" id="910347.SAMN05421773_103450"/>
<protein>
    <submittedName>
        <fullName evidence="3">Peptide/nickel transport system substrate-binding protein</fullName>
    </submittedName>
</protein>
<dbReference type="AlphaFoldDB" id="A0A1I1JKA5"/>
<dbReference type="SUPFAM" id="SSF53850">
    <property type="entry name" value="Periplasmic binding protein-like II"/>
    <property type="match status" value="1"/>
</dbReference>
<keyword evidence="4" id="KW-1185">Reference proteome</keyword>
<dbReference type="GO" id="GO:1904680">
    <property type="term" value="F:peptide transmembrane transporter activity"/>
    <property type="evidence" value="ECO:0007669"/>
    <property type="project" value="TreeGrafter"/>
</dbReference>
<dbReference type="GO" id="GO:0015833">
    <property type="term" value="P:peptide transport"/>
    <property type="evidence" value="ECO:0007669"/>
    <property type="project" value="TreeGrafter"/>
</dbReference>
<evidence type="ECO:0000259" key="2">
    <source>
        <dbReference type="Pfam" id="PF00496"/>
    </source>
</evidence>
<name>A0A1I1JKA5_9ACTN</name>
<dbReference type="CDD" id="cd08500">
    <property type="entry name" value="PBP2_NikA_DppA_OppA_like_4"/>
    <property type="match status" value="1"/>
</dbReference>
<dbReference type="InterPro" id="IPR039424">
    <property type="entry name" value="SBP_5"/>
</dbReference>
<feature type="region of interest" description="Disordered" evidence="1">
    <location>
        <begin position="37"/>
        <end position="56"/>
    </location>
</feature>
<gene>
    <name evidence="3" type="ORF">SAMN05421773_103450</name>
</gene>
<organism evidence="3 4">
    <name type="scientific">Streptomyces aidingensis</name>
    <dbReference type="NCBI Taxonomy" id="910347"/>
    <lineage>
        <taxon>Bacteria</taxon>
        <taxon>Bacillati</taxon>
        <taxon>Actinomycetota</taxon>
        <taxon>Actinomycetes</taxon>
        <taxon>Kitasatosporales</taxon>
        <taxon>Streptomycetaceae</taxon>
        <taxon>Streptomyces</taxon>
    </lineage>
</organism>
<dbReference type="PROSITE" id="PS51257">
    <property type="entry name" value="PROKAR_LIPOPROTEIN"/>
    <property type="match status" value="1"/>
</dbReference>
<evidence type="ECO:0000313" key="3">
    <source>
        <dbReference type="EMBL" id="SFC48987.1"/>
    </source>
</evidence>